<dbReference type="EMBL" id="CP002281">
    <property type="protein sequence ID" value="ADO82215.1"/>
    <property type="molecule type" value="Genomic_DNA"/>
</dbReference>
<evidence type="ECO:0000313" key="1">
    <source>
        <dbReference type="EMBL" id="ADO82215.1"/>
    </source>
</evidence>
<organism evidence="1 2">
    <name type="scientific">Ilyobacter polytropus (strain ATCC 51220 / DSM 2926 / LMG 16218 / CuHBu1)</name>
    <dbReference type="NCBI Taxonomy" id="572544"/>
    <lineage>
        <taxon>Bacteria</taxon>
        <taxon>Fusobacteriati</taxon>
        <taxon>Fusobacteriota</taxon>
        <taxon>Fusobacteriia</taxon>
        <taxon>Fusobacteriales</taxon>
        <taxon>Fusobacteriaceae</taxon>
        <taxon>Ilyobacter</taxon>
    </lineage>
</organism>
<dbReference type="HOGENOM" id="CLU_841346_0_0_0"/>
<accession>E3HB64</accession>
<reference evidence="1 2" key="1">
    <citation type="journal article" date="2010" name="Stand. Genomic Sci.">
        <title>Complete genome sequence of Ilyobacter polytropus type strain (CuHbu1).</title>
        <authorList>
            <person name="Sikorski J."/>
            <person name="Chertkov O."/>
            <person name="Lapidus A."/>
            <person name="Nolan M."/>
            <person name="Lucas S."/>
            <person name="Del Rio T.G."/>
            <person name="Tice H."/>
            <person name="Cheng J.F."/>
            <person name="Tapia R."/>
            <person name="Han C."/>
            <person name="Goodwin L."/>
            <person name="Pitluck S."/>
            <person name="Liolios K."/>
            <person name="Ivanova N."/>
            <person name="Mavromatis K."/>
            <person name="Mikhailova N."/>
            <person name="Pati A."/>
            <person name="Chen A."/>
            <person name="Palaniappan K."/>
            <person name="Land M."/>
            <person name="Hauser L."/>
            <person name="Chang Y.J."/>
            <person name="Jeffries C.D."/>
            <person name="Brambilla E."/>
            <person name="Yasawong M."/>
            <person name="Rohde M."/>
            <person name="Pukall R."/>
            <person name="Spring S."/>
            <person name="Goker M."/>
            <person name="Woyke T."/>
            <person name="Bristow J."/>
            <person name="Eisen J.A."/>
            <person name="Markowitz V."/>
            <person name="Hugenholtz P."/>
            <person name="Kyrpides N.C."/>
            <person name="Klenk H.P."/>
        </authorList>
    </citation>
    <scope>NUCLEOTIDE SEQUENCE [LARGE SCALE GENOMIC DNA]</scope>
    <source>
        <strain evidence="2">ATCC 51220 / DSM 2926 / LMG 16218 / CuHBu1</strain>
    </source>
</reference>
<proteinExistence type="predicted"/>
<evidence type="ECO:0000313" key="2">
    <source>
        <dbReference type="Proteomes" id="UP000006875"/>
    </source>
</evidence>
<dbReference type="KEGG" id="ipo:Ilyop_0427"/>
<keyword evidence="2" id="KW-1185">Reference proteome</keyword>
<gene>
    <name evidence="1" type="ordered locus">Ilyop_0427</name>
</gene>
<sequence length="336" mass="38799">MRKIIKVAILVTVFLLTAGCNHVVLRQDLYEKVAFKSEKIQPGKNIIKVYSLEFPENYFEKLKYMEDFELISKQLLLEDKSLNLLVSRSMYDTIDSLKKGDVLPEEKIYLKTASDLTDAELAEIDKKIDVYVTDRGGSVQRHLNKQVYFWMVLNGNKSEFVGENLYTELDKQKLVEKVRTSRKEFSRVLNNVKLNLIIKEKNLYATKNSVLDTSEGILTEEKSMYLKGMKDSDFNKILGKEVKFNSPLLILDSEKFKGYTVVDGNYIFFYGGSDVKSSYHRYDFEVEISEIVLKDLLKVESGILLDELFERTKPEINGIEEKAAQPDKKSVNWGIN</sequence>
<name>E3HB64_ILYPC</name>
<dbReference type="eggNOG" id="ENOG502ZA6J">
    <property type="taxonomic scope" value="Bacteria"/>
</dbReference>
<dbReference type="AlphaFoldDB" id="E3HB64"/>
<dbReference type="RefSeq" id="WP_013386885.1">
    <property type="nucleotide sequence ID" value="NC_014632.1"/>
</dbReference>
<dbReference type="Proteomes" id="UP000006875">
    <property type="component" value="Chromosome"/>
</dbReference>
<evidence type="ECO:0008006" key="3">
    <source>
        <dbReference type="Google" id="ProtNLM"/>
    </source>
</evidence>
<dbReference type="STRING" id="572544.Ilyop_0427"/>
<dbReference type="OrthoDB" id="85456at2"/>
<dbReference type="PROSITE" id="PS51257">
    <property type="entry name" value="PROKAR_LIPOPROTEIN"/>
    <property type="match status" value="1"/>
</dbReference>
<protein>
    <recommendedName>
        <fullName evidence="3">Lipoprotein</fullName>
    </recommendedName>
</protein>